<reference evidence="5" key="2">
    <citation type="submission" date="2025-09" db="UniProtKB">
        <authorList>
            <consortium name="Ensembl"/>
        </authorList>
    </citation>
    <scope>IDENTIFICATION</scope>
</reference>
<evidence type="ECO:0000313" key="6">
    <source>
        <dbReference type="Proteomes" id="UP000694560"/>
    </source>
</evidence>
<dbReference type="GO" id="GO:0008146">
    <property type="term" value="F:sulfotransferase activity"/>
    <property type="evidence" value="ECO:0007669"/>
    <property type="project" value="InterPro"/>
</dbReference>
<evidence type="ECO:0000256" key="1">
    <source>
        <dbReference type="ARBA" id="ARBA00005771"/>
    </source>
</evidence>
<dbReference type="InterPro" id="IPR027417">
    <property type="entry name" value="P-loop_NTPase"/>
</dbReference>
<dbReference type="Ensembl" id="ENSMCST00000021015.1">
    <property type="protein sequence ID" value="ENSMCSP00000020498.1"/>
    <property type="gene ID" value="ENSMCSG00000014365.1"/>
</dbReference>
<organism evidence="5 6">
    <name type="scientific">Malurus cyaneus samueli</name>
    <dbReference type="NCBI Taxonomy" id="2593467"/>
    <lineage>
        <taxon>Eukaryota</taxon>
        <taxon>Metazoa</taxon>
        <taxon>Chordata</taxon>
        <taxon>Craniata</taxon>
        <taxon>Vertebrata</taxon>
        <taxon>Euteleostomi</taxon>
        <taxon>Archelosauria</taxon>
        <taxon>Archosauria</taxon>
        <taxon>Dinosauria</taxon>
        <taxon>Saurischia</taxon>
        <taxon>Theropoda</taxon>
        <taxon>Coelurosauria</taxon>
        <taxon>Aves</taxon>
        <taxon>Neognathae</taxon>
        <taxon>Neoaves</taxon>
        <taxon>Telluraves</taxon>
        <taxon>Australaves</taxon>
        <taxon>Passeriformes</taxon>
        <taxon>Meliphagoidea</taxon>
        <taxon>Maluridae</taxon>
        <taxon>Malurus</taxon>
    </lineage>
</organism>
<dbReference type="AlphaFoldDB" id="A0A8C5UHW9"/>
<protein>
    <recommendedName>
        <fullName evidence="3">Sulfotransferase</fullName>
        <ecNumber evidence="3">2.8.2.-</ecNumber>
    </recommendedName>
</protein>
<comment type="similarity">
    <text evidence="1 3">Belongs to the sulfotransferase 1 family.</text>
</comment>
<evidence type="ECO:0000313" key="5">
    <source>
        <dbReference type="Ensembl" id="ENSMCSP00000020498.1"/>
    </source>
</evidence>
<reference evidence="5" key="1">
    <citation type="submission" date="2025-08" db="UniProtKB">
        <authorList>
            <consortium name="Ensembl"/>
        </authorList>
    </citation>
    <scope>IDENTIFICATION</scope>
</reference>
<dbReference type="SUPFAM" id="SSF52540">
    <property type="entry name" value="P-loop containing nucleoside triphosphate hydrolases"/>
    <property type="match status" value="1"/>
</dbReference>
<dbReference type="Gene3D" id="3.40.50.300">
    <property type="entry name" value="P-loop containing nucleotide triphosphate hydrolases"/>
    <property type="match status" value="1"/>
</dbReference>
<proteinExistence type="inferred from homology"/>
<keyword evidence="2 3" id="KW-0808">Transferase</keyword>
<dbReference type="EC" id="2.8.2.-" evidence="3"/>
<dbReference type="Pfam" id="PF00685">
    <property type="entry name" value="Sulfotransfer_1"/>
    <property type="match status" value="1"/>
</dbReference>
<dbReference type="InterPro" id="IPR000863">
    <property type="entry name" value="Sulfotransferase_dom"/>
</dbReference>
<keyword evidence="6" id="KW-1185">Reference proteome</keyword>
<feature type="domain" description="Sulfotransferase" evidence="4">
    <location>
        <begin position="126"/>
        <end position="170"/>
    </location>
</feature>
<name>A0A8C5UHW9_9PASS</name>
<sequence length="191" mass="22089">FSSANSMHRDELLFSYKGIPYPTTVCSPEVFKALESFEARSDDVILAGYPKSVKQCEVRRILTECPFIRIGDVEKYEVGTEYCIGNNYQISSSNLLKIQMYTFMFWLDNFTTSYVASGQMKIHRGTILLLIRNPKDVATSFYHFSNGLATLPSYETWDDFFTDFMTKKSTVYHSVCYPQLQYFILQGTFFS</sequence>
<dbReference type="PANTHER" id="PTHR11783">
    <property type="entry name" value="SULFOTRANSFERASE SULT"/>
    <property type="match status" value="1"/>
</dbReference>
<evidence type="ECO:0000256" key="2">
    <source>
        <dbReference type="ARBA" id="ARBA00022679"/>
    </source>
</evidence>
<accession>A0A8C5UHW9</accession>
<evidence type="ECO:0000256" key="3">
    <source>
        <dbReference type="RuleBase" id="RU361155"/>
    </source>
</evidence>
<evidence type="ECO:0000259" key="4">
    <source>
        <dbReference type="Pfam" id="PF00685"/>
    </source>
</evidence>
<dbReference type="Proteomes" id="UP000694560">
    <property type="component" value="Unplaced"/>
</dbReference>